<reference evidence="2" key="1">
    <citation type="submission" date="2016-11" db="EMBL/GenBank/DDBJ databases">
        <authorList>
            <person name="Varghese N."/>
            <person name="Submissions S."/>
        </authorList>
    </citation>
    <scope>NUCLEOTIDE SEQUENCE [LARGE SCALE GENOMIC DNA]</scope>
    <source>
        <strain evidence="2">ALO Sharm</strain>
    </source>
</reference>
<accession>A0A1M7AYT8</accession>
<dbReference type="AlphaFoldDB" id="A0A1M7AYT8"/>
<dbReference type="RefSeq" id="WP_064700809.1">
    <property type="nucleotide sequence ID" value="NZ_BDEO01000016.1"/>
</dbReference>
<sequence>MQLLHTSPSEITEINSFGRFGEFLFFSEDEYVMTAGEHVTYSIEIDEDDIIEAGQLFYHDDAEKLDGLVQAVMDLTGCDEDTAEELIAQNEDVHSIDCDIEPEDLAEASWDIQRIAGEAAVILGYRGVEMEDEQGTAYLINMKGREADLEVA</sequence>
<protein>
    <submittedName>
        <fullName evidence="1">Uncharacterized protein</fullName>
    </submittedName>
</protein>
<proteinExistence type="predicted"/>
<keyword evidence="2" id="KW-1185">Reference proteome</keyword>
<evidence type="ECO:0000313" key="2">
    <source>
        <dbReference type="Proteomes" id="UP000184248"/>
    </source>
</evidence>
<dbReference type="OrthoDB" id="8594834at2"/>
<organism evidence="1 2">
    <name type="scientific">Halomonas caseinilytica</name>
    <dbReference type="NCBI Taxonomy" id="438744"/>
    <lineage>
        <taxon>Bacteria</taxon>
        <taxon>Pseudomonadati</taxon>
        <taxon>Pseudomonadota</taxon>
        <taxon>Gammaproteobacteria</taxon>
        <taxon>Oceanospirillales</taxon>
        <taxon>Halomonadaceae</taxon>
        <taxon>Halomonas</taxon>
    </lineage>
</organism>
<dbReference type="Pfam" id="PF26151">
    <property type="entry name" value="AcrIF11_ADP_ribosyl"/>
    <property type="match status" value="1"/>
</dbReference>
<dbReference type="CDD" id="cd22580">
    <property type="entry name" value="AcrIF11"/>
    <property type="match status" value="1"/>
</dbReference>
<evidence type="ECO:0000313" key="1">
    <source>
        <dbReference type="EMBL" id="SHL47920.1"/>
    </source>
</evidence>
<name>A0A1M7AYT8_9GAMM</name>
<gene>
    <name evidence="1" type="ORF">SAMN05192556_1179</name>
</gene>
<dbReference type="EMBL" id="FRAL01000017">
    <property type="protein sequence ID" value="SHL47920.1"/>
    <property type="molecule type" value="Genomic_DNA"/>
</dbReference>
<dbReference type="InterPro" id="IPR058829">
    <property type="entry name" value="AcrIF11-like"/>
</dbReference>
<dbReference type="Proteomes" id="UP000184248">
    <property type="component" value="Unassembled WGS sequence"/>
</dbReference>